<keyword evidence="1" id="KW-0812">Transmembrane</keyword>
<feature type="transmembrane region" description="Helical" evidence="1">
    <location>
        <begin position="6"/>
        <end position="28"/>
    </location>
</feature>
<proteinExistence type="predicted"/>
<protein>
    <submittedName>
        <fullName evidence="2">Uncharacterized protein</fullName>
    </submittedName>
</protein>
<dbReference type="Ensembl" id="ENSBMST00010023591.1">
    <property type="protein sequence ID" value="ENSBMSP00010021392.1"/>
    <property type="gene ID" value="ENSBMSG00010015578.1"/>
</dbReference>
<evidence type="ECO:0000256" key="1">
    <source>
        <dbReference type="SAM" id="Phobius"/>
    </source>
</evidence>
<dbReference type="AlphaFoldDB" id="A0A8C0DKQ1"/>
<organism evidence="2">
    <name type="scientific">Balaenoptera musculus</name>
    <name type="common">Blue whale</name>
    <dbReference type="NCBI Taxonomy" id="9771"/>
    <lineage>
        <taxon>Eukaryota</taxon>
        <taxon>Metazoa</taxon>
        <taxon>Chordata</taxon>
        <taxon>Craniata</taxon>
        <taxon>Vertebrata</taxon>
        <taxon>Euteleostomi</taxon>
        <taxon>Mammalia</taxon>
        <taxon>Eutheria</taxon>
        <taxon>Laurasiatheria</taxon>
        <taxon>Artiodactyla</taxon>
        <taxon>Whippomorpha</taxon>
        <taxon>Cetacea</taxon>
        <taxon>Mysticeti</taxon>
        <taxon>Balaenopteridae</taxon>
        <taxon>Balaenoptera</taxon>
    </lineage>
</organism>
<name>A0A8C0DKQ1_BALMU</name>
<keyword evidence="1" id="KW-1133">Transmembrane helix</keyword>
<keyword evidence="1" id="KW-0472">Membrane</keyword>
<evidence type="ECO:0000313" key="2">
    <source>
        <dbReference type="Ensembl" id="ENSBMSP00010021392.1"/>
    </source>
</evidence>
<sequence>KVIKVYLYVLLTVLCSILLVYMFIHVLVSHTFDYCSSSLVSFEISKSKSSNFVLFQNCFGNSGPPAIPHELESAFSILQPLPF</sequence>
<reference evidence="2" key="1">
    <citation type="submission" date="2023-09" db="UniProtKB">
        <authorList>
            <consortium name="Ensembl"/>
        </authorList>
    </citation>
    <scope>IDENTIFICATION</scope>
</reference>
<accession>A0A8C0DKQ1</accession>